<dbReference type="GO" id="GO:0045892">
    <property type="term" value="P:negative regulation of DNA-templated transcription"/>
    <property type="evidence" value="ECO:0007669"/>
    <property type="project" value="TreeGrafter"/>
</dbReference>
<dbReference type="GO" id="GO:0042393">
    <property type="term" value="F:histone binding"/>
    <property type="evidence" value="ECO:0007669"/>
    <property type="project" value="TreeGrafter"/>
</dbReference>
<feature type="repeat" description="MBT" evidence="2">
    <location>
        <begin position="195"/>
        <end position="290"/>
    </location>
</feature>
<dbReference type="SMART" id="SM00561">
    <property type="entry name" value="MBT"/>
    <property type="match status" value="1"/>
</dbReference>
<sequence>MSSVTSTNTTELSITQEEVDNSKITINTNSSKLILENNSSDITISKYEAPTSFANVPTTTNSSVTMKTQVLPLVYIQNSTKIPFPATNKTNSNVIVNNIPSFQFATLGTSMNKNNVNMPTTSVTLPTNQNVIFATGRPQPLVLQKQQDSNDENLVCDEIIDLDSPEKSDVTNKTYELSITEESVSSQNYPNPETFSWEVYLKETKSVAAPVRAFKQRPACGFKRGMRLECVDKRVPQLIRVATVDDVKEHQIRIHFDGWLDRYSYWVDDDSPDIHPMGWCQKTGHPIEPPLIQWVLSICTTPSDSCVDSCQLVLTLIKWCALQLSRPMESETKKTLHDDTVDLHEVSLYSVGATILTVSNADYLRAPTSLSF</sequence>
<gene>
    <name evidence="3" type="ORF">NQ318_010811</name>
</gene>
<name>A0AAV8XN46_9CUCU</name>
<dbReference type="SUPFAM" id="SSF63748">
    <property type="entry name" value="Tudor/PWWP/MBT"/>
    <property type="match status" value="1"/>
</dbReference>
<keyword evidence="4" id="KW-1185">Reference proteome</keyword>
<protein>
    <submittedName>
        <fullName evidence="3">Uncharacterized protein</fullName>
    </submittedName>
</protein>
<organism evidence="3 4">
    <name type="scientific">Aromia moschata</name>
    <dbReference type="NCBI Taxonomy" id="1265417"/>
    <lineage>
        <taxon>Eukaryota</taxon>
        <taxon>Metazoa</taxon>
        <taxon>Ecdysozoa</taxon>
        <taxon>Arthropoda</taxon>
        <taxon>Hexapoda</taxon>
        <taxon>Insecta</taxon>
        <taxon>Pterygota</taxon>
        <taxon>Neoptera</taxon>
        <taxon>Endopterygota</taxon>
        <taxon>Coleoptera</taxon>
        <taxon>Polyphaga</taxon>
        <taxon>Cucujiformia</taxon>
        <taxon>Chrysomeloidea</taxon>
        <taxon>Cerambycidae</taxon>
        <taxon>Cerambycinae</taxon>
        <taxon>Callichromatini</taxon>
        <taxon>Aromia</taxon>
    </lineage>
</organism>
<keyword evidence="1" id="KW-0677">Repeat</keyword>
<dbReference type="AlphaFoldDB" id="A0AAV8XN46"/>
<dbReference type="GO" id="GO:0003682">
    <property type="term" value="F:chromatin binding"/>
    <property type="evidence" value="ECO:0007669"/>
    <property type="project" value="TreeGrafter"/>
</dbReference>
<proteinExistence type="predicted"/>
<comment type="caution">
    <text evidence="3">The sequence shown here is derived from an EMBL/GenBank/DDBJ whole genome shotgun (WGS) entry which is preliminary data.</text>
</comment>
<dbReference type="GO" id="GO:0005634">
    <property type="term" value="C:nucleus"/>
    <property type="evidence" value="ECO:0007669"/>
    <property type="project" value="InterPro"/>
</dbReference>
<dbReference type="Pfam" id="PF02820">
    <property type="entry name" value="MBT"/>
    <property type="match status" value="1"/>
</dbReference>
<dbReference type="PANTHER" id="PTHR12247">
    <property type="entry name" value="POLYCOMB GROUP PROTEIN"/>
    <property type="match status" value="1"/>
</dbReference>
<dbReference type="PROSITE" id="PS51079">
    <property type="entry name" value="MBT"/>
    <property type="match status" value="1"/>
</dbReference>
<dbReference type="Proteomes" id="UP001162162">
    <property type="component" value="Unassembled WGS sequence"/>
</dbReference>
<accession>A0AAV8XN46</accession>
<dbReference type="EMBL" id="JAPWTK010000429">
    <property type="protein sequence ID" value="KAJ8940478.1"/>
    <property type="molecule type" value="Genomic_DNA"/>
</dbReference>
<evidence type="ECO:0000313" key="4">
    <source>
        <dbReference type="Proteomes" id="UP001162162"/>
    </source>
</evidence>
<dbReference type="Gene3D" id="2.30.30.140">
    <property type="match status" value="2"/>
</dbReference>
<evidence type="ECO:0000313" key="3">
    <source>
        <dbReference type="EMBL" id="KAJ8940478.1"/>
    </source>
</evidence>
<dbReference type="PANTHER" id="PTHR12247:SF131">
    <property type="entry name" value="LD05287P"/>
    <property type="match status" value="1"/>
</dbReference>
<evidence type="ECO:0000256" key="1">
    <source>
        <dbReference type="ARBA" id="ARBA00022737"/>
    </source>
</evidence>
<reference evidence="3" key="1">
    <citation type="journal article" date="2023" name="Insect Mol. Biol.">
        <title>Genome sequencing provides insights into the evolution of gene families encoding plant cell wall-degrading enzymes in longhorned beetles.</title>
        <authorList>
            <person name="Shin N.R."/>
            <person name="Okamura Y."/>
            <person name="Kirsch R."/>
            <person name="Pauchet Y."/>
        </authorList>
    </citation>
    <scope>NUCLEOTIDE SEQUENCE</scope>
    <source>
        <strain evidence="3">AMC_N1</strain>
    </source>
</reference>
<dbReference type="CDD" id="cd20103">
    <property type="entry name" value="MBT_L3MBTL1-like_rpt3"/>
    <property type="match status" value="1"/>
</dbReference>
<dbReference type="InterPro" id="IPR004092">
    <property type="entry name" value="Mbt"/>
</dbReference>
<dbReference type="InterPro" id="IPR050548">
    <property type="entry name" value="PcG_chromatin_remod_factors"/>
</dbReference>
<evidence type="ECO:0000256" key="2">
    <source>
        <dbReference type="PROSITE-ProRule" id="PRU00459"/>
    </source>
</evidence>